<dbReference type="AlphaFoldDB" id="A0AAD6TM92"/>
<keyword evidence="4" id="KW-1185">Reference proteome</keyword>
<evidence type="ECO:0000313" key="4">
    <source>
        <dbReference type="Proteomes" id="UP001218188"/>
    </source>
</evidence>
<evidence type="ECO:0000313" key="3">
    <source>
        <dbReference type="EMBL" id="KAJ7047455.1"/>
    </source>
</evidence>
<dbReference type="InterPro" id="IPR056136">
    <property type="entry name" value="DUF7719"/>
</dbReference>
<dbReference type="Pfam" id="PF24841">
    <property type="entry name" value="DUF7719"/>
    <property type="match status" value="1"/>
</dbReference>
<dbReference type="EMBL" id="JARJCM010000001">
    <property type="protein sequence ID" value="KAJ7047455.1"/>
    <property type="molecule type" value="Genomic_DNA"/>
</dbReference>
<name>A0AAD6TM92_9AGAR</name>
<protein>
    <recommendedName>
        <fullName evidence="2">DUF7719 domain-containing protein</fullName>
    </recommendedName>
</protein>
<reference evidence="3" key="1">
    <citation type="submission" date="2023-03" db="EMBL/GenBank/DDBJ databases">
        <title>Massive genome expansion in bonnet fungi (Mycena s.s.) driven by repeated elements and novel gene families across ecological guilds.</title>
        <authorList>
            <consortium name="Lawrence Berkeley National Laboratory"/>
            <person name="Harder C.B."/>
            <person name="Miyauchi S."/>
            <person name="Viragh M."/>
            <person name="Kuo A."/>
            <person name="Thoen E."/>
            <person name="Andreopoulos B."/>
            <person name="Lu D."/>
            <person name="Skrede I."/>
            <person name="Drula E."/>
            <person name="Henrissat B."/>
            <person name="Morin E."/>
            <person name="Kohler A."/>
            <person name="Barry K."/>
            <person name="LaButti K."/>
            <person name="Morin E."/>
            <person name="Salamov A."/>
            <person name="Lipzen A."/>
            <person name="Mereny Z."/>
            <person name="Hegedus B."/>
            <person name="Baldrian P."/>
            <person name="Stursova M."/>
            <person name="Weitz H."/>
            <person name="Taylor A."/>
            <person name="Grigoriev I.V."/>
            <person name="Nagy L.G."/>
            <person name="Martin F."/>
            <person name="Kauserud H."/>
        </authorList>
    </citation>
    <scope>NUCLEOTIDE SEQUENCE</scope>
    <source>
        <strain evidence="3">CBHHK200</strain>
    </source>
</reference>
<organism evidence="3 4">
    <name type="scientific">Mycena alexandri</name>
    <dbReference type="NCBI Taxonomy" id="1745969"/>
    <lineage>
        <taxon>Eukaryota</taxon>
        <taxon>Fungi</taxon>
        <taxon>Dikarya</taxon>
        <taxon>Basidiomycota</taxon>
        <taxon>Agaricomycotina</taxon>
        <taxon>Agaricomycetes</taxon>
        <taxon>Agaricomycetidae</taxon>
        <taxon>Agaricales</taxon>
        <taxon>Marasmiineae</taxon>
        <taxon>Mycenaceae</taxon>
        <taxon>Mycena</taxon>
    </lineage>
</organism>
<gene>
    <name evidence="3" type="ORF">C8F04DRAFT_1058886</name>
</gene>
<feature type="transmembrane region" description="Helical" evidence="1">
    <location>
        <begin position="109"/>
        <end position="131"/>
    </location>
</feature>
<feature type="transmembrane region" description="Helical" evidence="1">
    <location>
        <begin position="143"/>
        <end position="169"/>
    </location>
</feature>
<feature type="domain" description="DUF7719" evidence="2">
    <location>
        <begin position="107"/>
        <end position="171"/>
    </location>
</feature>
<keyword evidence="1" id="KW-0472">Membrane</keyword>
<dbReference type="PANTHER" id="PTHR37846:SF1">
    <property type="entry name" value="DEACETYLASE-LIKE PROTEIN"/>
    <property type="match status" value="1"/>
</dbReference>
<feature type="transmembrane region" description="Helical" evidence="1">
    <location>
        <begin position="45"/>
        <end position="67"/>
    </location>
</feature>
<proteinExistence type="predicted"/>
<sequence length="174" mass="19814">MPPSTKSSASIDIPQDEQWRLINESGVLRKVDTVDSPELPLSEEIFNAVLLITPCSFLLVLMEILIYNQYGQEVNLKTVADRMISGIPILSIFIFYTSRYKKDRRVQRVLFLMGTAAGSRMLFVVQRGSYLLNMQQCPPLITLWVYIVIQLDLGLAVLNLAAVGIFVWWKQLFS</sequence>
<evidence type="ECO:0000259" key="2">
    <source>
        <dbReference type="Pfam" id="PF24841"/>
    </source>
</evidence>
<accession>A0AAD6TM92</accession>
<dbReference type="PANTHER" id="PTHR37846">
    <property type="entry name" value="YALI0B21296P"/>
    <property type="match status" value="1"/>
</dbReference>
<dbReference type="Proteomes" id="UP001218188">
    <property type="component" value="Unassembled WGS sequence"/>
</dbReference>
<keyword evidence="1" id="KW-0812">Transmembrane</keyword>
<keyword evidence="1" id="KW-1133">Transmembrane helix</keyword>
<evidence type="ECO:0000256" key="1">
    <source>
        <dbReference type="SAM" id="Phobius"/>
    </source>
</evidence>
<comment type="caution">
    <text evidence="3">The sequence shown here is derived from an EMBL/GenBank/DDBJ whole genome shotgun (WGS) entry which is preliminary data.</text>
</comment>